<dbReference type="GO" id="GO:0006313">
    <property type="term" value="P:DNA transposition"/>
    <property type="evidence" value="ECO:0007669"/>
    <property type="project" value="InterPro"/>
</dbReference>
<accession>A0A0K0XEU6</accession>
<dbReference type="GO" id="GO:0003677">
    <property type="term" value="F:DNA binding"/>
    <property type="evidence" value="ECO:0007669"/>
    <property type="project" value="InterPro"/>
</dbReference>
<evidence type="ECO:0000313" key="2">
    <source>
        <dbReference type="EMBL" id="AKS35887.1"/>
    </source>
</evidence>
<dbReference type="InterPro" id="IPR002525">
    <property type="entry name" value="Transp_IS110-like_N"/>
</dbReference>
<dbReference type="AlphaFoldDB" id="A0A0K0XEU6"/>
<organism evidence="2 3">
    <name type="scientific">Mycolicibacterium goodii</name>
    <name type="common">Mycobacterium goodii</name>
    <dbReference type="NCBI Taxonomy" id="134601"/>
    <lineage>
        <taxon>Bacteria</taxon>
        <taxon>Bacillati</taxon>
        <taxon>Actinomycetota</taxon>
        <taxon>Actinomycetes</taxon>
        <taxon>Mycobacteriales</taxon>
        <taxon>Mycobacteriaceae</taxon>
        <taxon>Mycolicibacterium</taxon>
    </lineage>
</organism>
<gene>
    <name evidence="2" type="ORF">AFA91_32700</name>
</gene>
<dbReference type="EMBL" id="CP012150">
    <property type="protein sequence ID" value="AKS35887.1"/>
    <property type="molecule type" value="Genomic_DNA"/>
</dbReference>
<dbReference type="OrthoDB" id="9811278at2"/>
<name>A0A0K0XEU6_MYCGD</name>
<proteinExistence type="predicted"/>
<evidence type="ECO:0000313" key="3">
    <source>
        <dbReference type="Proteomes" id="UP000062255"/>
    </source>
</evidence>
<protein>
    <recommendedName>
        <fullName evidence="1">Transposase IS110-like N-terminal domain-containing protein</fullName>
    </recommendedName>
</protein>
<dbReference type="RefSeq" id="WP_049748333.1">
    <property type="nucleotide sequence ID" value="NZ_CP012150.1"/>
</dbReference>
<reference evidence="2 3" key="1">
    <citation type="submission" date="2015-07" db="EMBL/GenBank/DDBJ databases">
        <title>Complete genome sequence of Mycobacterium goodii X7B, a facultative thermophilic biodesulfurizing bacterium.</title>
        <authorList>
            <person name="Yu B."/>
            <person name="Li F."/>
            <person name="Xu P."/>
        </authorList>
    </citation>
    <scope>NUCLEOTIDE SEQUENCE [LARGE SCALE GENOMIC DNA]</scope>
    <source>
        <strain evidence="2 3">X7B</strain>
    </source>
</reference>
<evidence type="ECO:0000259" key="1">
    <source>
        <dbReference type="Pfam" id="PF01548"/>
    </source>
</evidence>
<feature type="domain" description="Transposase IS110-like N-terminal" evidence="1">
    <location>
        <begin position="29"/>
        <end position="114"/>
    </location>
</feature>
<dbReference type="PATRIC" id="fig|134601.6.peg.6768"/>
<dbReference type="Proteomes" id="UP000062255">
    <property type="component" value="Chromosome"/>
</dbReference>
<dbReference type="Pfam" id="PF01548">
    <property type="entry name" value="DEDD_Tnp_IS110"/>
    <property type="match status" value="1"/>
</dbReference>
<dbReference type="GO" id="GO:0004803">
    <property type="term" value="F:transposase activity"/>
    <property type="evidence" value="ECO:0007669"/>
    <property type="project" value="InterPro"/>
</dbReference>
<dbReference type="KEGG" id="mgo:AFA91_32700"/>
<sequence>MTFVNGEMQAQFMTRIRGLNPQRCLVIPVDVGKAIAMTLVADHYGEIPIAPFEFALTETGFERLSAAIRRAQIERDALVIRIGVEAASHYHRTMVARLRAAGLEVVELTPARSNMHADNSYCGC</sequence>